<keyword evidence="7 12" id="KW-0175">Coiled coil</keyword>
<evidence type="ECO:0000256" key="5">
    <source>
        <dbReference type="ARBA" id="ARBA00022776"/>
    </source>
</evidence>
<feature type="compositionally biased region" description="Low complexity" evidence="13">
    <location>
        <begin position="107"/>
        <end position="117"/>
    </location>
</feature>
<dbReference type="OrthoDB" id="5575062at2759"/>
<evidence type="ECO:0000313" key="16">
    <source>
        <dbReference type="Proteomes" id="UP000501346"/>
    </source>
</evidence>
<gene>
    <name evidence="15" type="primary">SMC4_1</name>
    <name evidence="15" type="ORF">GRS66_003417</name>
</gene>
<dbReference type="InterPro" id="IPR003395">
    <property type="entry name" value="RecF/RecN/SMC_N"/>
</dbReference>
<evidence type="ECO:0000313" key="15">
    <source>
        <dbReference type="EMBL" id="QID81059.1"/>
    </source>
</evidence>
<evidence type="ECO:0000256" key="11">
    <source>
        <dbReference type="PIRNR" id="PIRNR005719"/>
    </source>
</evidence>
<evidence type="ECO:0000256" key="12">
    <source>
        <dbReference type="SAM" id="Coils"/>
    </source>
</evidence>
<dbReference type="GO" id="GO:0005634">
    <property type="term" value="C:nucleus"/>
    <property type="evidence" value="ECO:0007669"/>
    <property type="project" value="UniProtKB-SubCell"/>
</dbReference>
<dbReference type="SMART" id="SM00968">
    <property type="entry name" value="SMC_hinge"/>
    <property type="match status" value="1"/>
</dbReference>
<evidence type="ECO:0000256" key="9">
    <source>
        <dbReference type="ARBA" id="ARBA00023242"/>
    </source>
</evidence>
<dbReference type="SUPFAM" id="SSF52540">
    <property type="entry name" value="P-loop containing nucleoside triphosphate hydrolases"/>
    <property type="match status" value="1"/>
</dbReference>
<protein>
    <recommendedName>
        <fullName evidence="11">Structural maintenance of chromosomes protein</fullName>
    </recommendedName>
</protein>
<dbReference type="Gene3D" id="3.40.50.300">
    <property type="entry name" value="P-loop containing nucleotide triphosphate hydrolases"/>
    <property type="match status" value="2"/>
</dbReference>
<keyword evidence="9 11" id="KW-0539">Nucleus</keyword>
<dbReference type="PIRSF" id="PIRSF005719">
    <property type="entry name" value="SMC"/>
    <property type="match status" value="1"/>
</dbReference>
<dbReference type="GO" id="GO:0005524">
    <property type="term" value="F:ATP binding"/>
    <property type="evidence" value="ECO:0007669"/>
    <property type="project" value="UniProtKB-KW"/>
</dbReference>
<dbReference type="GO" id="GO:0016887">
    <property type="term" value="F:ATP hydrolysis activity"/>
    <property type="evidence" value="ECO:0007669"/>
    <property type="project" value="InterPro"/>
</dbReference>
<dbReference type="PANTHER" id="PTHR18937">
    <property type="entry name" value="STRUCTURAL MAINTENANCE OF CHROMOSOMES SMC FAMILY MEMBER"/>
    <property type="match status" value="1"/>
</dbReference>
<sequence>MSDSPLSKRQKRKAAQEPELSLDQGDAEEESQVENRVNLSENTPEPDLPALEASYSKSYTPRKLVLSSGENRYAFSQPTNSTTTSLHVPNLQPPKTSSRGRDHKSYSQSPPRSPGRSPTRRLELLQLSPVKNSRVELQKIYDSHQSSSKQQSRLFINELVLENFKSYAGKQVVGPFHTSFSAVVGPNGSGKSNVIDSMLFVFGFRANKMRQDRLSDLIHKSEAFPSLQSCSVAVHFQYVIDESSGTSRIDEEKPGLIITRKAFKNNSSKYYINEKESSYTEVTKLLKNEGIDLDHKRFLILQGEVENIAQMKPKAEKESDDGLLEYLEDIIGTANYKPLIEERMGQIENLNEVCLEKENRFEIVDREKNSLESGKETALEFLEKEKQLTLLRSKLFQFKLLQSNSKLASTLEKISSSNKDLEDEKMKFQESLKKVDEIKAQRKEIKDRISSCSSKEKTLVLERRELEGTRVSLEERTKNLVSKMEKAEKTLKSTKHSISEAENMLEELRGQQTEHETEIKDLTQLLEKERSILDDIKLSLKDKTKDISAEIIRHEKELEPWDLQLQEKESQIQLAESELSLLEETQAKLKKNIETLEEKILAKKTHKQELQDLILDLKKKLNSLKDERSQGEKNFTSAHLKLKEMQKVLNAHRQRAMEARSSLSKAQNKSKVLTALSRLQKSGRINGFHGRLGDLGVIDDSFDVAISTACPRLDDVVVDTVECAQHCIDYLRKNKLGYARFILLDRLRQFNLQPISIPENVPRLFDLVKPKNPKFSNAFYSVLRDTLVAQNLKQANNVAYGKKRFRVVTVDGKLIDISGTMSGGGNHVAKGLMKLGTNQSDKVDDYTPEEVDKIERELSERENNFRVASDTVHEMEEELKKLRDHEPDLESQISKAEMEADSLASELTLAEQQVKEAEMAYVKAVSDKAQLNVVMKNLERLRGEYNDLQSETKTKKEKIKGLQDEIMKIGGIKLQMQNSKVESVCQKLDILVAKLKKVKSASKKSGGDVVKFQKLLQNSERDVELSSNELKVIEEQLKHTKLALAENDTNMNETLNLKVELKEQSEQLKEQMEDMEESINEFKSIEIEMKNKLEKLNSLLTYIKSEITQQEKGLNELSIRDVTHTLGMLDDNKMDSVNEDVKNNQELDQEYRSCETQDESEIKDDETSCDNYHPMNVDETSDEVSRGIPRLSEDELRELDVELIESKINELSYYVEETNVDIGVLEEYARRLAEFKRRKLDLNNAVQKRDEVKEQLGILKKKRFDEFMAGFNIISMTLKEMYQMITMGGNAELELVDSLDPFSEGVTFSVMPPKKSWRNITNLSGGEKTLSSLALVFALHKYKPTPLYVMDEIDAALDFRNVSIVANYIKERTKNAQFIVISLRNNMFELAQQLVGVYKRDNRTKSTTIKNIDILNRT</sequence>
<feature type="region of interest" description="Disordered" evidence="13">
    <location>
        <begin position="1150"/>
        <end position="1188"/>
    </location>
</feature>
<feature type="coiled-coil region" evidence="12">
    <location>
        <begin position="565"/>
        <end position="669"/>
    </location>
</feature>
<accession>A0A6C1DVZ8</accession>
<feature type="domain" description="SMC hinge" evidence="14">
    <location>
        <begin position="686"/>
        <end position="799"/>
    </location>
</feature>
<dbReference type="EMBL" id="CP048993">
    <property type="protein sequence ID" value="QID81059.1"/>
    <property type="molecule type" value="Genomic_DNA"/>
</dbReference>
<evidence type="ECO:0000256" key="13">
    <source>
        <dbReference type="SAM" id="MobiDB-lite"/>
    </source>
</evidence>
<dbReference type="SUPFAM" id="SSF75553">
    <property type="entry name" value="Smc hinge domain"/>
    <property type="match status" value="1"/>
</dbReference>
<dbReference type="FunFam" id="1.20.1060.20:FF:000012">
    <property type="entry name" value="Structural maintenance of chromosomes protein"/>
    <property type="match status" value="1"/>
</dbReference>
<dbReference type="GO" id="GO:0007076">
    <property type="term" value="P:mitotic chromosome condensation"/>
    <property type="evidence" value="ECO:0007669"/>
    <property type="project" value="UniProtKB-ARBA"/>
</dbReference>
<evidence type="ECO:0000256" key="2">
    <source>
        <dbReference type="ARBA" id="ARBA00006005"/>
    </source>
</evidence>
<keyword evidence="6" id="KW-0067">ATP-binding</keyword>
<keyword evidence="16" id="KW-1185">Reference proteome</keyword>
<comment type="subcellular location">
    <subcellularLocation>
        <location evidence="1 11">Nucleus</location>
    </subcellularLocation>
</comment>
<organism evidence="15 16">
    <name type="scientific">Saccharomyces pastorianus</name>
    <name type="common">Lager yeast</name>
    <name type="synonym">Saccharomyces cerevisiae x Saccharomyces eubayanus</name>
    <dbReference type="NCBI Taxonomy" id="27292"/>
    <lineage>
        <taxon>Eukaryota</taxon>
        <taxon>Fungi</taxon>
        <taxon>Dikarya</taxon>
        <taxon>Ascomycota</taxon>
        <taxon>Saccharomycotina</taxon>
        <taxon>Saccharomycetes</taxon>
        <taxon>Saccharomycetales</taxon>
        <taxon>Saccharomycetaceae</taxon>
        <taxon>Saccharomyces</taxon>
    </lineage>
</organism>
<evidence type="ECO:0000259" key="14">
    <source>
        <dbReference type="SMART" id="SM00968"/>
    </source>
</evidence>
<proteinExistence type="inferred from homology"/>
<dbReference type="GO" id="GO:0051301">
    <property type="term" value="P:cell division"/>
    <property type="evidence" value="ECO:0007669"/>
    <property type="project" value="UniProtKB-KW"/>
</dbReference>
<feature type="coiled-coil region" evidence="12">
    <location>
        <begin position="404"/>
        <end position="525"/>
    </location>
</feature>
<evidence type="ECO:0000256" key="3">
    <source>
        <dbReference type="ARBA" id="ARBA00022618"/>
    </source>
</evidence>
<dbReference type="InterPro" id="IPR027417">
    <property type="entry name" value="P-loop_NTPase"/>
</dbReference>
<feature type="region of interest" description="Disordered" evidence="13">
    <location>
        <begin position="1"/>
        <end position="122"/>
    </location>
</feature>
<feature type="compositionally biased region" description="Polar residues" evidence="13">
    <location>
        <begin position="68"/>
        <end position="97"/>
    </location>
</feature>
<evidence type="ECO:0000256" key="1">
    <source>
        <dbReference type="ARBA" id="ARBA00004123"/>
    </source>
</evidence>
<name>A0A6C1DVZ8_SACPS</name>
<feature type="compositionally biased region" description="Acidic residues" evidence="13">
    <location>
        <begin position="1156"/>
        <end position="1168"/>
    </location>
</feature>
<keyword evidence="5" id="KW-0498">Mitosis</keyword>
<keyword evidence="3" id="KW-0132">Cell division</keyword>
<feature type="coiled-coil region" evidence="12">
    <location>
        <begin position="1225"/>
        <end position="1262"/>
    </location>
</feature>
<dbReference type="Pfam" id="PF06470">
    <property type="entry name" value="SMC_hinge"/>
    <property type="match status" value="1"/>
</dbReference>
<dbReference type="FunFam" id="3.40.50.300:FF:000585">
    <property type="entry name" value="Structural maintenance of chromosomes 4"/>
    <property type="match status" value="1"/>
</dbReference>
<feature type="compositionally biased region" description="Polar residues" evidence="13">
    <location>
        <begin position="34"/>
        <end position="43"/>
    </location>
</feature>
<evidence type="ECO:0000256" key="6">
    <source>
        <dbReference type="ARBA" id="ARBA00022840"/>
    </source>
</evidence>
<dbReference type="Gene3D" id="1.20.1060.20">
    <property type="match status" value="1"/>
</dbReference>
<evidence type="ECO:0000256" key="8">
    <source>
        <dbReference type="ARBA" id="ARBA00023067"/>
    </source>
</evidence>
<keyword evidence="10" id="KW-0131">Cell cycle</keyword>
<evidence type="ECO:0000256" key="10">
    <source>
        <dbReference type="ARBA" id="ARBA00023306"/>
    </source>
</evidence>
<dbReference type="InterPro" id="IPR036277">
    <property type="entry name" value="SMC_hinge_sf"/>
</dbReference>
<evidence type="ECO:0000256" key="4">
    <source>
        <dbReference type="ARBA" id="ARBA00022741"/>
    </source>
</evidence>
<dbReference type="PANTHER" id="PTHR18937:SF172">
    <property type="entry name" value="STRUCTURAL MAINTENANCE OF CHROMOSOMES PROTEIN"/>
    <property type="match status" value="1"/>
</dbReference>
<feature type="coiled-coil region" evidence="12">
    <location>
        <begin position="865"/>
        <end position="965"/>
    </location>
</feature>
<dbReference type="Pfam" id="PF02463">
    <property type="entry name" value="SMC_N"/>
    <property type="match status" value="1"/>
</dbReference>
<dbReference type="InterPro" id="IPR010935">
    <property type="entry name" value="SMC_hinge"/>
</dbReference>
<dbReference type="Gene3D" id="3.30.70.1620">
    <property type="match status" value="1"/>
</dbReference>
<dbReference type="Proteomes" id="UP000501346">
    <property type="component" value="Chromosome ScXII"/>
</dbReference>
<keyword evidence="4" id="KW-0547">Nucleotide-binding</keyword>
<comment type="similarity">
    <text evidence="2">Belongs to the SMC family. SMC4 subfamily.</text>
</comment>
<dbReference type="InterPro" id="IPR024704">
    <property type="entry name" value="SMC"/>
</dbReference>
<keyword evidence="8" id="KW-0226">DNA condensation</keyword>
<evidence type="ECO:0000256" key="7">
    <source>
        <dbReference type="ARBA" id="ARBA00023054"/>
    </source>
</evidence>
<reference evidence="15 16" key="1">
    <citation type="journal article" date="2019" name="BMC Genomics">
        <title>Chromosome level assembly and comparative genome analysis confirm lager-brewing yeasts originated from a single hybridization.</title>
        <authorList>
            <person name="Salazar A.N."/>
            <person name="Gorter de Vries A.R."/>
            <person name="van den Broek M."/>
            <person name="Brouwers N."/>
            <person name="de la Torre Cortes P."/>
            <person name="Kuijpers N.G.A."/>
            <person name="Daran J.G."/>
            <person name="Abeel T."/>
        </authorList>
    </citation>
    <scope>NUCLEOTIDE SEQUENCE [LARGE SCALE GENOMIC DNA]</scope>
    <source>
        <strain evidence="15 16">CBS 1483</strain>
    </source>
</reference>
<dbReference type="FunFam" id="3.40.50.300:FF:000481">
    <property type="entry name" value="Structural maintenance of chromosomes 4"/>
    <property type="match status" value="1"/>
</dbReference>
<feature type="coiled-coil region" evidence="12">
    <location>
        <begin position="1016"/>
        <end position="1095"/>
    </location>
</feature>
<dbReference type="GO" id="GO:0000796">
    <property type="term" value="C:condensin complex"/>
    <property type="evidence" value="ECO:0007669"/>
    <property type="project" value="TreeGrafter"/>
</dbReference>